<organism evidence="3 4">
    <name type="scientific">Phaseolus coccineus</name>
    <name type="common">Scarlet runner bean</name>
    <name type="synonym">Phaseolus multiflorus</name>
    <dbReference type="NCBI Taxonomy" id="3886"/>
    <lineage>
        <taxon>Eukaryota</taxon>
        <taxon>Viridiplantae</taxon>
        <taxon>Streptophyta</taxon>
        <taxon>Embryophyta</taxon>
        <taxon>Tracheophyta</taxon>
        <taxon>Spermatophyta</taxon>
        <taxon>Magnoliopsida</taxon>
        <taxon>eudicotyledons</taxon>
        <taxon>Gunneridae</taxon>
        <taxon>Pentapetalae</taxon>
        <taxon>rosids</taxon>
        <taxon>fabids</taxon>
        <taxon>Fabales</taxon>
        <taxon>Fabaceae</taxon>
        <taxon>Papilionoideae</taxon>
        <taxon>50 kb inversion clade</taxon>
        <taxon>NPAAA clade</taxon>
        <taxon>indigoferoid/millettioid clade</taxon>
        <taxon>Phaseoleae</taxon>
        <taxon>Phaseolus</taxon>
    </lineage>
</organism>
<feature type="compositionally biased region" description="Polar residues" evidence="1">
    <location>
        <begin position="451"/>
        <end position="462"/>
    </location>
</feature>
<dbReference type="Gene3D" id="1.10.3970.10">
    <property type="entry name" value="BSD domain"/>
    <property type="match status" value="1"/>
</dbReference>
<dbReference type="SUPFAM" id="SSF140383">
    <property type="entry name" value="BSD domain-like"/>
    <property type="match status" value="1"/>
</dbReference>
<feature type="region of interest" description="Disordered" evidence="1">
    <location>
        <begin position="74"/>
        <end position="95"/>
    </location>
</feature>
<dbReference type="PROSITE" id="PS50858">
    <property type="entry name" value="BSD"/>
    <property type="match status" value="1"/>
</dbReference>
<dbReference type="Proteomes" id="UP001374584">
    <property type="component" value="Unassembled WGS sequence"/>
</dbReference>
<feature type="region of interest" description="Disordered" evidence="1">
    <location>
        <begin position="260"/>
        <end position="283"/>
    </location>
</feature>
<feature type="region of interest" description="Disordered" evidence="1">
    <location>
        <begin position="337"/>
        <end position="476"/>
    </location>
</feature>
<dbReference type="PANTHER" id="PTHR31923:SF4">
    <property type="entry name" value="BSD DOMAIN-CONTAINING PROTEIN"/>
    <property type="match status" value="1"/>
</dbReference>
<feature type="compositionally biased region" description="Basic and acidic residues" evidence="1">
    <location>
        <begin position="260"/>
        <end position="270"/>
    </location>
</feature>
<dbReference type="EMBL" id="JAYMYR010000004">
    <property type="protein sequence ID" value="KAK7367638.1"/>
    <property type="molecule type" value="Genomic_DNA"/>
</dbReference>
<evidence type="ECO:0000313" key="4">
    <source>
        <dbReference type="Proteomes" id="UP001374584"/>
    </source>
</evidence>
<protein>
    <recommendedName>
        <fullName evidence="2">BSD domain-containing protein</fullName>
    </recommendedName>
</protein>
<feature type="compositionally biased region" description="Basic and acidic residues" evidence="1">
    <location>
        <begin position="418"/>
        <end position="427"/>
    </location>
</feature>
<feature type="region of interest" description="Disordered" evidence="1">
    <location>
        <begin position="1"/>
        <end position="57"/>
    </location>
</feature>
<dbReference type="PANTHER" id="PTHR31923">
    <property type="entry name" value="BSD DOMAIN-CONTAINING PROTEIN"/>
    <property type="match status" value="1"/>
</dbReference>
<dbReference type="InterPro" id="IPR005607">
    <property type="entry name" value="BSD_dom"/>
</dbReference>
<evidence type="ECO:0000313" key="3">
    <source>
        <dbReference type="EMBL" id="KAK7367638.1"/>
    </source>
</evidence>
<dbReference type="InterPro" id="IPR035925">
    <property type="entry name" value="BSD_dom_sf"/>
</dbReference>
<feature type="compositionally biased region" description="Polar residues" evidence="1">
    <location>
        <begin position="344"/>
        <end position="356"/>
    </location>
</feature>
<feature type="compositionally biased region" description="Basic and acidic residues" evidence="1">
    <location>
        <begin position="437"/>
        <end position="450"/>
    </location>
</feature>
<name>A0AAN9RIM5_PHACN</name>
<sequence>MSWFARTIANSLRLDDDDLDDDNSGNLKSPPKKPESEPVQPDSASTPSPTARGVKEDFNEITKSFSRQIWGVASFLAPPPDPQPHNPVADPNSSDEEDIIAGIRNDFAEIGGKFKSGISKISGHKTVSEFTKIASSFLQLGSQEEYDLDGVVGVTEDVVAFARSVALHPETWLDFPLPDDADSDDFDLSDAQQEHALAVEHLAPSLAALRMELCPGYMGDGNFWKIYFVLVHPRLSKSDADILSTPQIVEARAMLTQALDKRGKEKKESDLSSEGNIPSKEEEQHLFVPNSAPLESAPLQTSVVEAVPSMVASDVEMEKNATQSDVPQIIVKSVVKGEPVKPSAEQSASGSTNIFLNETYEDDADDWLKEEDSSEMVGPSGTYIQTSNDEDVSFSDLEEDDGDVHESNKKTRSGSDSSTKDSRERDWVQLGRSSPNSDKDRFSVESKHTGSENSSSHNSVTKESNDWLNVDDIDVI</sequence>
<comment type="caution">
    <text evidence="3">The sequence shown here is derived from an EMBL/GenBank/DDBJ whole genome shotgun (WGS) entry which is preliminary data.</text>
</comment>
<evidence type="ECO:0000256" key="1">
    <source>
        <dbReference type="SAM" id="MobiDB-lite"/>
    </source>
</evidence>
<dbReference type="SMART" id="SM00751">
    <property type="entry name" value="BSD"/>
    <property type="match status" value="1"/>
</dbReference>
<feature type="compositionally biased region" description="Acidic residues" evidence="1">
    <location>
        <begin position="388"/>
        <end position="403"/>
    </location>
</feature>
<gene>
    <name evidence="3" type="ORF">VNO80_09653</name>
</gene>
<dbReference type="Pfam" id="PF03909">
    <property type="entry name" value="BSD"/>
    <property type="match status" value="1"/>
</dbReference>
<proteinExistence type="predicted"/>
<dbReference type="AlphaFoldDB" id="A0AAN9RIM5"/>
<reference evidence="3 4" key="1">
    <citation type="submission" date="2024-01" db="EMBL/GenBank/DDBJ databases">
        <title>The genomes of 5 underutilized Papilionoideae crops provide insights into root nodulation and disease resistanc.</title>
        <authorList>
            <person name="Jiang F."/>
        </authorList>
    </citation>
    <scope>NUCLEOTIDE SEQUENCE [LARGE SCALE GENOMIC DNA]</scope>
    <source>
        <strain evidence="3">JINMINGXINNONG_FW02</strain>
        <tissue evidence="3">Leaves</tissue>
    </source>
</reference>
<keyword evidence="4" id="KW-1185">Reference proteome</keyword>
<accession>A0AAN9RIM5</accession>
<feature type="domain" description="BSD" evidence="2">
    <location>
        <begin position="190"/>
        <end position="235"/>
    </location>
</feature>
<evidence type="ECO:0000259" key="2">
    <source>
        <dbReference type="PROSITE" id="PS50858"/>
    </source>
</evidence>